<feature type="transmembrane region" description="Helical" evidence="1">
    <location>
        <begin position="16"/>
        <end position="35"/>
    </location>
</feature>
<keyword evidence="1" id="KW-0472">Membrane</keyword>
<sequence length="377" mass="42242">MKTEPYNRRRGDSKAIYVWLLILSNLLVFQLGRLFDANSTILSTPSFTNPQLDIPFPPTLHDVESRIAYAAAHPLSVPQGSVPNLPSIREANAKVDQERKIYGGAGDKLHLGGFTAIDAEGISPGVWTYMLEKLGVRSVLDVGCGRGISSRWFLEHGADVLCVEGSHDAVTQSYLPSSNIVEHDYARGPWWPNRTFDAAWSVEFLEHVSLQYHPNYIATFRKAAILFVTSSRWGGWHHVEVHQDDWWIRKYESYGFRYDDALTKAVKATVAEERQRLEFFAPANKTLGAAHVGQSVKVFINPAVAALPAHLHLFFEHGCFRDYNKGVITNRKCGEGRQGWKETVLPPEFYPLKVNPQDGLNWQAALMAGVGKPGENK</sequence>
<dbReference type="Proteomes" id="UP000836788">
    <property type="component" value="Chromosome 21"/>
</dbReference>
<reference evidence="3" key="1">
    <citation type="submission" date="2022-02" db="EMBL/GenBank/DDBJ databases">
        <authorList>
            <person name="Giguere J D."/>
        </authorList>
    </citation>
    <scope>NUCLEOTIDE SEQUENCE</scope>
    <source>
        <strain evidence="3">CCAP 1055/1</strain>
    </source>
</reference>
<dbReference type="Pfam" id="PF08241">
    <property type="entry name" value="Methyltransf_11"/>
    <property type="match status" value="1"/>
</dbReference>
<feature type="domain" description="Methyltransferase type 11" evidence="2">
    <location>
        <begin position="140"/>
        <end position="211"/>
    </location>
</feature>
<dbReference type="AlphaFoldDB" id="A0A8J9S821"/>
<dbReference type="Gene3D" id="3.40.50.150">
    <property type="entry name" value="Vaccinia Virus protein VP39"/>
    <property type="match status" value="1"/>
</dbReference>
<keyword evidence="1" id="KW-1133">Transmembrane helix</keyword>
<evidence type="ECO:0000313" key="3">
    <source>
        <dbReference type="EMBL" id="CAG9286019.1"/>
    </source>
</evidence>
<dbReference type="EMBL" id="OU594962">
    <property type="protein sequence ID" value="CAG9286019.1"/>
    <property type="molecule type" value="Genomic_DNA"/>
</dbReference>
<dbReference type="CDD" id="cd02440">
    <property type="entry name" value="AdoMet_MTases"/>
    <property type="match status" value="1"/>
</dbReference>
<accession>A0A8J9S821</accession>
<gene>
    <name evidence="3" type="ORF">PTTT1_LOCUS30954</name>
</gene>
<name>A0A8J9S821_PHATR</name>
<dbReference type="SUPFAM" id="SSF53335">
    <property type="entry name" value="S-adenosyl-L-methionine-dependent methyltransferases"/>
    <property type="match status" value="1"/>
</dbReference>
<proteinExistence type="predicted"/>
<dbReference type="GO" id="GO:0008757">
    <property type="term" value="F:S-adenosylmethionine-dependent methyltransferase activity"/>
    <property type="evidence" value="ECO:0007669"/>
    <property type="project" value="InterPro"/>
</dbReference>
<evidence type="ECO:0000256" key="1">
    <source>
        <dbReference type="SAM" id="Phobius"/>
    </source>
</evidence>
<organism evidence="3">
    <name type="scientific">Phaeodactylum tricornutum</name>
    <name type="common">Diatom</name>
    <dbReference type="NCBI Taxonomy" id="2850"/>
    <lineage>
        <taxon>Eukaryota</taxon>
        <taxon>Sar</taxon>
        <taxon>Stramenopiles</taxon>
        <taxon>Ochrophyta</taxon>
        <taxon>Bacillariophyta</taxon>
        <taxon>Bacillariophyceae</taxon>
        <taxon>Bacillariophycidae</taxon>
        <taxon>Naviculales</taxon>
        <taxon>Phaeodactylaceae</taxon>
        <taxon>Phaeodactylum</taxon>
    </lineage>
</organism>
<dbReference type="InterPro" id="IPR013216">
    <property type="entry name" value="Methyltransf_11"/>
</dbReference>
<protein>
    <recommendedName>
        <fullName evidence="2">Methyltransferase type 11 domain-containing protein</fullName>
    </recommendedName>
</protein>
<evidence type="ECO:0000259" key="2">
    <source>
        <dbReference type="Pfam" id="PF08241"/>
    </source>
</evidence>
<keyword evidence="1" id="KW-0812">Transmembrane</keyword>
<dbReference type="InterPro" id="IPR029063">
    <property type="entry name" value="SAM-dependent_MTases_sf"/>
</dbReference>